<keyword evidence="2" id="KW-1185">Reference proteome</keyword>
<evidence type="ECO:0000313" key="1">
    <source>
        <dbReference type="EMBL" id="TFK97206.1"/>
    </source>
</evidence>
<dbReference type="OrthoDB" id="3044497at2759"/>
<dbReference type="Proteomes" id="UP000305067">
    <property type="component" value="Unassembled WGS sequence"/>
</dbReference>
<name>A0A5C3Q6N3_9AGAR</name>
<proteinExistence type="predicted"/>
<dbReference type="AlphaFoldDB" id="A0A5C3Q6N3"/>
<sequence>MIVYLFYNADLLDVLLSRRELAVAYVDDTAFAVVGESLKETHGSLLSMMTRTDGGDEWSAAHNSCFELKKFALMDFVPPRRRVTPHTFNYGGRDFAAK</sequence>
<accession>A0A5C3Q6N3</accession>
<protein>
    <recommendedName>
        <fullName evidence="3">Reverse transcriptase domain-containing protein</fullName>
    </recommendedName>
</protein>
<organism evidence="1 2">
    <name type="scientific">Pterulicium gracile</name>
    <dbReference type="NCBI Taxonomy" id="1884261"/>
    <lineage>
        <taxon>Eukaryota</taxon>
        <taxon>Fungi</taxon>
        <taxon>Dikarya</taxon>
        <taxon>Basidiomycota</taxon>
        <taxon>Agaricomycotina</taxon>
        <taxon>Agaricomycetes</taxon>
        <taxon>Agaricomycetidae</taxon>
        <taxon>Agaricales</taxon>
        <taxon>Pleurotineae</taxon>
        <taxon>Pterulaceae</taxon>
        <taxon>Pterulicium</taxon>
    </lineage>
</organism>
<evidence type="ECO:0000313" key="2">
    <source>
        <dbReference type="Proteomes" id="UP000305067"/>
    </source>
</evidence>
<reference evidence="1 2" key="1">
    <citation type="journal article" date="2019" name="Nat. Ecol. Evol.">
        <title>Megaphylogeny resolves global patterns of mushroom evolution.</title>
        <authorList>
            <person name="Varga T."/>
            <person name="Krizsan K."/>
            <person name="Foldi C."/>
            <person name="Dima B."/>
            <person name="Sanchez-Garcia M."/>
            <person name="Sanchez-Ramirez S."/>
            <person name="Szollosi G.J."/>
            <person name="Szarkandi J.G."/>
            <person name="Papp V."/>
            <person name="Albert L."/>
            <person name="Andreopoulos W."/>
            <person name="Angelini C."/>
            <person name="Antonin V."/>
            <person name="Barry K.W."/>
            <person name="Bougher N.L."/>
            <person name="Buchanan P."/>
            <person name="Buyck B."/>
            <person name="Bense V."/>
            <person name="Catcheside P."/>
            <person name="Chovatia M."/>
            <person name="Cooper J."/>
            <person name="Damon W."/>
            <person name="Desjardin D."/>
            <person name="Finy P."/>
            <person name="Geml J."/>
            <person name="Haridas S."/>
            <person name="Hughes K."/>
            <person name="Justo A."/>
            <person name="Karasinski D."/>
            <person name="Kautmanova I."/>
            <person name="Kiss B."/>
            <person name="Kocsube S."/>
            <person name="Kotiranta H."/>
            <person name="LaButti K.M."/>
            <person name="Lechner B.E."/>
            <person name="Liimatainen K."/>
            <person name="Lipzen A."/>
            <person name="Lukacs Z."/>
            <person name="Mihaltcheva S."/>
            <person name="Morgado L.N."/>
            <person name="Niskanen T."/>
            <person name="Noordeloos M.E."/>
            <person name="Ohm R.A."/>
            <person name="Ortiz-Santana B."/>
            <person name="Ovrebo C."/>
            <person name="Racz N."/>
            <person name="Riley R."/>
            <person name="Savchenko A."/>
            <person name="Shiryaev A."/>
            <person name="Soop K."/>
            <person name="Spirin V."/>
            <person name="Szebenyi C."/>
            <person name="Tomsovsky M."/>
            <person name="Tulloss R.E."/>
            <person name="Uehling J."/>
            <person name="Grigoriev I.V."/>
            <person name="Vagvolgyi C."/>
            <person name="Papp T."/>
            <person name="Martin F.M."/>
            <person name="Miettinen O."/>
            <person name="Hibbett D.S."/>
            <person name="Nagy L.G."/>
        </authorList>
    </citation>
    <scope>NUCLEOTIDE SEQUENCE [LARGE SCALE GENOMIC DNA]</scope>
    <source>
        <strain evidence="1 2">CBS 309.79</strain>
    </source>
</reference>
<evidence type="ECO:0008006" key="3">
    <source>
        <dbReference type="Google" id="ProtNLM"/>
    </source>
</evidence>
<dbReference type="STRING" id="1884261.A0A5C3Q6N3"/>
<gene>
    <name evidence="1" type="ORF">BDV98DRAFT_554259</name>
</gene>
<dbReference type="EMBL" id="ML178849">
    <property type="protein sequence ID" value="TFK97206.1"/>
    <property type="molecule type" value="Genomic_DNA"/>
</dbReference>